<dbReference type="PANTHER" id="PTHR43591:SF24">
    <property type="entry name" value="2-METHOXY-6-POLYPRENYL-1,4-BENZOQUINOL METHYLASE, MITOCHONDRIAL"/>
    <property type="match status" value="1"/>
</dbReference>
<name>A0A845BMX1_9NEIS</name>
<dbReference type="Proteomes" id="UP000467214">
    <property type="component" value="Unassembled WGS sequence"/>
</dbReference>
<dbReference type="RefSeq" id="WP_160797500.1">
    <property type="nucleotide sequence ID" value="NZ_WSSB01000011.1"/>
</dbReference>
<evidence type="ECO:0000259" key="1">
    <source>
        <dbReference type="Pfam" id="PF08241"/>
    </source>
</evidence>
<sequence length="267" mass="28098">MADTPIRFDDGAGYERYMGQWSQLAGEVFLDWLAPPSGLRWLDIGCGNGAFTSMLAERTAPAALQGIDPSAEQLAFAGTRAGLSGARFCQGDAMALPFPAAAFDAAVMPLVIFFVPEPARGVAEMARVVRPGGMVSAYAWDMPGGGFPYHALQSEMRAMGSSLAKPPSPDASRIEVLHALWTAAALEAVETCAITVERSFASFDDYWATVQLGPSVAPLLSAMAAEEVALLQARMRARLPADAAGRILCSARAHAVRGRVPAVGVSP</sequence>
<dbReference type="InterPro" id="IPR029063">
    <property type="entry name" value="SAM-dependent_MTases_sf"/>
</dbReference>
<dbReference type="EMBL" id="WSSB01000011">
    <property type="protein sequence ID" value="MXR37732.1"/>
    <property type="molecule type" value="Genomic_DNA"/>
</dbReference>
<protein>
    <submittedName>
        <fullName evidence="2">Methyltransferase domain-containing protein</fullName>
    </submittedName>
</protein>
<keyword evidence="2" id="KW-0489">Methyltransferase</keyword>
<gene>
    <name evidence="2" type="ORF">GQF02_12180</name>
</gene>
<organism evidence="2 3">
    <name type="scientific">Craterilacuibacter sinensis</name>
    <dbReference type="NCBI Taxonomy" id="2686017"/>
    <lineage>
        <taxon>Bacteria</taxon>
        <taxon>Pseudomonadati</taxon>
        <taxon>Pseudomonadota</taxon>
        <taxon>Betaproteobacteria</taxon>
        <taxon>Neisseriales</taxon>
        <taxon>Neisseriaceae</taxon>
        <taxon>Craterilacuibacter</taxon>
    </lineage>
</organism>
<dbReference type="AlphaFoldDB" id="A0A845BMX1"/>
<dbReference type="InterPro" id="IPR013216">
    <property type="entry name" value="Methyltransf_11"/>
</dbReference>
<dbReference type="Gene3D" id="3.40.50.150">
    <property type="entry name" value="Vaccinia Virus protein VP39"/>
    <property type="match status" value="1"/>
</dbReference>
<evidence type="ECO:0000313" key="3">
    <source>
        <dbReference type="Proteomes" id="UP000467214"/>
    </source>
</evidence>
<reference evidence="2 3" key="1">
    <citation type="submission" date="2019-12" db="EMBL/GenBank/DDBJ databases">
        <title>Neisseriaceae gen. nov. sp. Genome sequencing and assembly.</title>
        <authorList>
            <person name="Liu Z."/>
            <person name="Li A."/>
        </authorList>
    </citation>
    <scope>NUCLEOTIDE SEQUENCE [LARGE SCALE GENOMIC DNA]</scope>
    <source>
        <strain evidence="2 3">B2N2-7</strain>
    </source>
</reference>
<proteinExistence type="predicted"/>
<dbReference type="GO" id="GO:0032259">
    <property type="term" value="P:methylation"/>
    <property type="evidence" value="ECO:0007669"/>
    <property type="project" value="UniProtKB-KW"/>
</dbReference>
<keyword evidence="2" id="KW-0808">Transferase</keyword>
<dbReference type="SUPFAM" id="SSF53335">
    <property type="entry name" value="S-adenosyl-L-methionine-dependent methyltransferases"/>
    <property type="match status" value="1"/>
</dbReference>
<comment type="caution">
    <text evidence="2">The sequence shown here is derived from an EMBL/GenBank/DDBJ whole genome shotgun (WGS) entry which is preliminary data.</text>
</comment>
<accession>A0A845BMX1</accession>
<evidence type="ECO:0000313" key="2">
    <source>
        <dbReference type="EMBL" id="MXR37732.1"/>
    </source>
</evidence>
<dbReference type="CDD" id="cd02440">
    <property type="entry name" value="AdoMet_MTases"/>
    <property type="match status" value="1"/>
</dbReference>
<dbReference type="GO" id="GO:0008757">
    <property type="term" value="F:S-adenosylmethionine-dependent methyltransferase activity"/>
    <property type="evidence" value="ECO:0007669"/>
    <property type="project" value="InterPro"/>
</dbReference>
<feature type="domain" description="Methyltransferase type 11" evidence="1">
    <location>
        <begin position="42"/>
        <end position="135"/>
    </location>
</feature>
<dbReference type="Pfam" id="PF08241">
    <property type="entry name" value="Methyltransf_11"/>
    <property type="match status" value="1"/>
</dbReference>
<keyword evidence="3" id="KW-1185">Reference proteome</keyword>
<dbReference type="PANTHER" id="PTHR43591">
    <property type="entry name" value="METHYLTRANSFERASE"/>
    <property type="match status" value="1"/>
</dbReference>